<protein>
    <recommendedName>
        <fullName evidence="1">BON domain-containing protein</fullName>
    </recommendedName>
</protein>
<dbReference type="RefSeq" id="WP_081670369.1">
    <property type="nucleotide sequence ID" value="NZ_JACIIG010000001.1"/>
</dbReference>
<dbReference type="PROSITE" id="PS50914">
    <property type="entry name" value="BON"/>
    <property type="match status" value="1"/>
</dbReference>
<dbReference type="GeneID" id="32526697"/>
<dbReference type="Pfam" id="PF04972">
    <property type="entry name" value="BON"/>
    <property type="match status" value="1"/>
</dbReference>
<evidence type="ECO:0000313" key="2">
    <source>
        <dbReference type="EMBL" id="MBB4566766.1"/>
    </source>
</evidence>
<dbReference type="Proteomes" id="UP000543836">
    <property type="component" value="Unassembled WGS sequence"/>
</dbReference>
<comment type="caution">
    <text evidence="2">The sequence shown here is derived from an EMBL/GenBank/DDBJ whole genome shotgun (WGS) entry which is preliminary data.</text>
</comment>
<reference evidence="2 3" key="1">
    <citation type="submission" date="2020-08" db="EMBL/GenBank/DDBJ databases">
        <title>Genomic Encyclopedia of Type Strains, Phase IV (KMG-V): Genome sequencing to study the core and pangenomes of soil and plant-associated prokaryotes.</title>
        <authorList>
            <person name="Whitman W."/>
        </authorList>
    </citation>
    <scope>NUCLEOTIDE SEQUENCE [LARGE SCALE GENOMIC DNA]</scope>
    <source>
        <strain evidence="2 3">SEMIA 492</strain>
    </source>
</reference>
<keyword evidence="3" id="KW-1185">Reference proteome</keyword>
<proteinExistence type="predicted"/>
<dbReference type="InterPro" id="IPR007055">
    <property type="entry name" value="BON_dom"/>
</dbReference>
<organism evidence="2 3">
    <name type="scientific">Rhizobium leucaenae</name>
    <dbReference type="NCBI Taxonomy" id="29450"/>
    <lineage>
        <taxon>Bacteria</taxon>
        <taxon>Pseudomonadati</taxon>
        <taxon>Pseudomonadota</taxon>
        <taxon>Alphaproteobacteria</taxon>
        <taxon>Hyphomicrobiales</taxon>
        <taxon>Rhizobiaceae</taxon>
        <taxon>Rhizobium/Agrobacterium group</taxon>
        <taxon>Rhizobium</taxon>
    </lineage>
</organism>
<evidence type="ECO:0000313" key="3">
    <source>
        <dbReference type="Proteomes" id="UP000543836"/>
    </source>
</evidence>
<feature type="domain" description="BON" evidence="1">
    <location>
        <begin position="49"/>
        <end position="115"/>
    </location>
</feature>
<dbReference type="EMBL" id="JACIIG010000001">
    <property type="protein sequence ID" value="MBB4566766.1"/>
    <property type="molecule type" value="Genomic_DNA"/>
</dbReference>
<gene>
    <name evidence="2" type="ORF">GGE60_000854</name>
</gene>
<dbReference type="AlphaFoldDB" id="A0A7W6ZQA0"/>
<accession>A0A7W6ZQA0</accession>
<evidence type="ECO:0000259" key="1">
    <source>
        <dbReference type="PROSITE" id="PS50914"/>
    </source>
</evidence>
<dbReference type="OrthoDB" id="9977343at2"/>
<name>A0A7W6ZQA0_9HYPH</name>
<sequence length="115" mass="12481">MSSDIRPAIQIDSIPEQATAAASVRDKERSKRSATHLRLVFNNPTPLPRDADLISAVLRKFEASALDTRDMTVTAKGADVTLRGTIRGEGEILRAVSVASSVRGVRVVHDELFGR</sequence>